<dbReference type="InterPro" id="IPR052721">
    <property type="entry name" value="ET_Amicyanin"/>
</dbReference>
<evidence type="ECO:0000313" key="2">
    <source>
        <dbReference type="EMBL" id="AIE93840.1"/>
    </source>
</evidence>
<keyword evidence="1" id="KW-1133">Transmembrane helix</keyword>
<dbReference type="AlphaFoldDB" id="A0A075FQ89"/>
<keyword evidence="1" id="KW-0472">Membrane</keyword>
<dbReference type="SUPFAM" id="SSF49503">
    <property type="entry name" value="Cupredoxins"/>
    <property type="match status" value="1"/>
</dbReference>
<dbReference type="EMBL" id="KF900406">
    <property type="protein sequence ID" value="AIE93840.1"/>
    <property type="molecule type" value="Genomic_DNA"/>
</dbReference>
<dbReference type="InterPro" id="IPR008972">
    <property type="entry name" value="Cupredoxin"/>
</dbReference>
<accession>A0A075FQ89</accession>
<reference evidence="2" key="1">
    <citation type="journal article" date="2014" name="Genome Biol. Evol.">
        <title>Pangenome evidence for extensive interdomain horizontal transfer affecting lineage core and shell genes in uncultured planktonic thaumarchaeota and euryarchaeota.</title>
        <authorList>
            <person name="Deschamps P."/>
            <person name="Zivanovic Y."/>
            <person name="Moreira D."/>
            <person name="Rodriguez-Valera F."/>
            <person name="Lopez-Garcia P."/>
        </authorList>
    </citation>
    <scope>NUCLEOTIDE SEQUENCE</scope>
</reference>
<name>A0A075FQ89_9ARCH</name>
<dbReference type="PANTHER" id="PTHR36507">
    <property type="entry name" value="BLL1555 PROTEIN"/>
    <property type="match status" value="1"/>
</dbReference>
<dbReference type="Gene3D" id="2.60.40.420">
    <property type="entry name" value="Cupredoxins - blue copper proteins"/>
    <property type="match status" value="1"/>
</dbReference>
<sequence length="161" mass="17907">MQTLSTVSGHQYGVGLITLLVASAVGIGYYQMYWLPEQLATPEVDEHVLHPVKSTHIEMIVGSANADQQDNFVPKLVNLQLSIDNHVIWDNVDDTAHTVTPDHRYTDSYSGNFGSVGVIKPGEIYDFLFTEAPPNVPVTIEYHCEPHPWMTGKVVVSQARF</sequence>
<protein>
    <submittedName>
        <fullName evidence="2">Copper binding protein, plastocyanin/azurin family</fullName>
    </submittedName>
</protein>
<keyword evidence="1" id="KW-0812">Transmembrane</keyword>
<organism evidence="2">
    <name type="scientific">uncultured marine thaumarchaeote AD1000_41_B03</name>
    <dbReference type="NCBI Taxonomy" id="1455915"/>
    <lineage>
        <taxon>Archaea</taxon>
        <taxon>Nitrososphaerota</taxon>
        <taxon>environmental samples</taxon>
    </lineage>
</organism>
<feature type="transmembrane region" description="Helical" evidence="1">
    <location>
        <begin position="12"/>
        <end position="30"/>
    </location>
</feature>
<proteinExistence type="predicted"/>
<evidence type="ECO:0000256" key="1">
    <source>
        <dbReference type="SAM" id="Phobius"/>
    </source>
</evidence>
<dbReference type="PANTHER" id="PTHR36507:SF1">
    <property type="entry name" value="BLL1555 PROTEIN"/>
    <property type="match status" value="1"/>
</dbReference>